<dbReference type="Proteomes" id="UP000634136">
    <property type="component" value="Unassembled WGS sequence"/>
</dbReference>
<evidence type="ECO:0000313" key="1">
    <source>
        <dbReference type="EMBL" id="KAF7823913.1"/>
    </source>
</evidence>
<dbReference type="EMBL" id="JAAIUW010000007">
    <property type="protein sequence ID" value="KAF7823913.1"/>
    <property type="molecule type" value="Genomic_DNA"/>
</dbReference>
<protein>
    <submittedName>
        <fullName evidence="1">Uncharacterized protein</fullName>
    </submittedName>
</protein>
<comment type="caution">
    <text evidence="1">The sequence shown here is derived from an EMBL/GenBank/DDBJ whole genome shotgun (WGS) entry which is preliminary data.</text>
</comment>
<evidence type="ECO:0000313" key="2">
    <source>
        <dbReference type="Proteomes" id="UP000634136"/>
    </source>
</evidence>
<reference evidence="1" key="1">
    <citation type="submission" date="2020-09" db="EMBL/GenBank/DDBJ databases">
        <title>Genome-Enabled Discovery of Anthraquinone Biosynthesis in Senna tora.</title>
        <authorList>
            <person name="Kang S.-H."/>
            <person name="Pandey R.P."/>
            <person name="Lee C.-M."/>
            <person name="Sim J.-S."/>
            <person name="Jeong J.-T."/>
            <person name="Choi B.-S."/>
            <person name="Jung M."/>
            <person name="Ginzburg D."/>
            <person name="Zhao K."/>
            <person name="Won S.Y."/>
            <person name="Oh T.-J."/>
            <person name="Yu Y."/>
            <person name="Kim N.-H."/>
            <person name="Lee O.R."/>
            <person name="Lee T.-H."/>
            <person name="Bashyal P."/>
            <person name="Kim T.-S."/>
            <person name="Lee W.-H."/>
            <person name="Kawkins C."/>
            <person name="Kim C.-K."/>
            <person name="Kim J.S."/>
            <person name="Ahn B.O."/>
            <person name="Rhee S.Y."/>
            <person name="Sohng J.K."/>
        </authorList>
    </citation>
    <scope>NUCLEOTIDE SEQUENCE</scope>
    <source>
        <tissue evidence="1">Leaf</tissue>
    </source>
</reference>
<name>A0A834TKM2_9FABA</name>
<keyword evidence="2" id="KW-1185">Reference proteome</keyword>
<organism evidence="1 2">
    <name type="scientific">Senna tora</name>
    <dbReference type="NCBI Taxonomy" id="362788"/>
    <lineage>
        <taxon>Eukaryota</taxon>
        <taxon>Viridiplantae</taxon>
        <taxon>Streptophyta</taxon>
        <taxon>Embryophyta</taxon>
        <taxon>Tracheophyta</taxon>
        <taxon>Spermatophyta</taxon>
        <taxon>Magnoliopsida</taxon>
        <taxon>eudicotyledons</taxon>
        <taxon>Gunneridae</taxon>
        <taxon>Pentapetalae</taxon>
        <taxon>rosids</taxon>
        <taxon>fabids</taxon>
        <taxon>Fabales</taxon>
        <taxon>Fabaceae</taxon>
        <taxon>Caesalpinioideae</taxon>
        <taxon>Cassia clade</taxon>
        <taxon>Senna</taxon>
    </lineage>
</organism>
<gene>
    <name evidence="1" type="ORF">G2W53_022057</name>
</gene>
<dbReference type="AlphaFoldDB" id="A0A834TKM2"/>
<accession>A0A834TKM2</accession>
<sequence>MGHSPLPCTTPACKPLHVAGMLGRMPNTL</sequence>
<proteinExistence type="predicted"/>